<protein>
    <submittedName>
        <fullName evidence="1">GTPase activator activity</fullName>
    </submittedName>
</protein>
<name>A0ABV2ANF4_9EUKA</name>
<feature type="non-terminal residue" evidence="1">
    <location>
        <position position="179"/>
    </location>
</feature>
<gene>
    <name evidence="1" type="primary">RIN3</name>
    <name evidence="1" type="ORF">MHBO_002765</name>
</gene>
<reference evidence="1 2" key="1">
    <citation type="journal article" date="2024" name="BMC Biol.">
        <title>Comparative genomics of Ascetosporea gives new insight into the evolutionary basis for animal parasitism in Rhizaria.</title>
        <authorList>
            <person name="Hiltunen Thoren M."/>
            <person name="Onut-Brannstrom I."/>
            <person name="Alfjorden A."/>
            <person name="Peckova H."/>
            <person name="Swords F."/>
            <person name="Hooper C."/>
            <person name="Holzer A.S."/>
            <person name="Bass D."/>
            <person name="Burki F."/>
        </authorList>
    </citation>
    <scope>NUCLEOTIDE SEQUENCE [LARGE SCALE GENOMIC DNA]</scope>
    <source>
        <strain evidence="1">20-A016</strain>
    </source>
</reference>
<proteinExistence type="predicted"/>
<comment type="caution">
    <text evidence="1">The sequence shown here is derived from an EMBL/GenBank/DDBJ whole genome shotgun (WGS) entry which is preliminary data.</text>
</comment>
<evidence type="ECO:0000313" key="1">
    <source>
        <dbReference type="EMBL" id="MES1921199.1"/>
    </source>
</evidence>
<dbReference type="EMBL" id="JBDODL010001146">
    <property type="protein sequence ID" value="MES1921199.1"/>
    <property type="molecule type" value="Genomic_DNA"/>
</dbReference>
<evidence type="ECO:0000313" key="2">
    <source>
        <dbReference type="Proteomes" id="UP001439008"/>
    </source>
</evidence>
<keyword evidence="2" id="KW-1185">Reference proteome</keyword>
<dbReference type="Proteomes" id="UP001439008">
    <property type="component" value="Unassembled WGS sequence"/>
</dbReference>
<sequence length="179" mass="21694">MVYKFDWFSAIVPFGIAEIFDIFSLIMNFSIDYSLLVSTEENPLILSAFVQNKNDSVLWERWRKEENNSFTIIEPRIENQRLYFSKWSKPFLPRDPSHFTDLTKRVPWKNNNLEENWEWVEEWHPKVIPNLTDSDGWAYGRSFIGWSRKKPRKSFFDSTRSRFLVRKRVSDFRSDIVFY</sequence>
<organism evidence="1 2">
    <name type="scientific">Bonamia ostreae</name>
    <dbReference type="NCBI Taxonomy" id="126728"/>
    <lineage>
        <taxon>Eukaryota</taxon>
        <taxon>Sar</taxon>
        <taxon>Rhizaria</taxon>
        <taxon>Endomyxa</taxon>
        <taxon>Ascetosporea</taxon>
        <taxon>Haplosporida</taxon>
        <taxon>Bonamia</taxon>
    </lineage>
</organism>
<accession>A0ABV2ANF4</accession>